<sequence length="330" mass="36811">MQEDEQQKPPKSSLNSVFWRRAGWAMLGLVLSLLVLAMIAPLFIDWNAYRPRMEAALAAATGRDVVIGGDLSVRTVPALALRAGDVRIGNHEGGVAANLVAMDRFDVVIALFPLLKGDLKIRRIELLAPIVALERSADGRENWRLPIFLPPEAGEPSAAASPTGTSGDRDRFSLDDLRIKNGAVRYHDHQSDRTFHLNEIDIALEVQALAGPYRLQMAAQSGDIPLELELKADRFAPDRRTLYRCGSKLMKRGSVFQVGSGKRPSPYPMPIFFHPGARYPIFRSSLMQKPMIWVNFLEISRRWAVLFCPSHGFRPSKICPKPPGWIKLLI</sequence>
<reference evidence="4 5" key="1">
    <citation type="submission" date="2019-09" db="EMBL/GenBank/DDBJ databases">
        <title>NBRP : Genome information of microbial organism related human and environment.</title>
        <authorList>
            <person name="Hattori M."/>
            <person name="Oshima K."/>
            <person name="Inaba H."/>
            <person name="Suda W."/>
            <person name="Sakamoto M."/>
            <person name="Iino T."/>
            <person name="Kitahara M."/>
            <person name="Oshida Y."/>
            <person name="Iida T."/>
            <person name="Kudo T."/>
            <person name="Itoh T."/>
            <person name="Ohkuma M."/>
        </authorList>
    </citation>
    <scope>NUCLEOTIDE SEQUENCE [LARGE SCALE GENOMIC DNA]</scope>
    <source>
        <strain evidence="4 5">Q-1</strain>
    </source>
</reference>
<name>A0A5A7N993_9PROT</name>
<dbReference type="PANTHER" id="PTHR30441:SF4">
    <property type="entry name" value="PROTEIN ASMA"/>
    <property type="match status" value="1"/>
</dbReference>
<dbReference type="EMBL" id="BKCN01000007">
    <property type="protein sequence ID" value="GER03990.1"/>
    <property type="molecule type" value="Genomic_DNA"/>
</dbReference>
<evidence type="ECO:0000313" key="5">
    <source>
        <dbReference type="Proteomes" id="UP000324996"/>
    </source>
</evidence>
<dbReference type="AlphaFoldDB" id="A0A5A7N993"/>
<evidence type="ECO:0000256" key="2">
    <source>
        <dbReference type="SAM" id="Phobius"/>
    </source>
</evidence>
<dbReference type="Proteomes" id="UP000324996">
    <property type="component" value="Unassembled WGS sequence"/>
</dbReference>
<dbReference type="PANTHER" id="PTHR30441">
    <property type="entry name" value="DUF748 DOMAIN-CONTAINING PROTEIN"/>
    <property type="match status" value="1"/>
</dbReference>
<evidence type="ECO:0000259" key="3">
    <source>
        <dbReference type="Pfam" id="PF05170"/>
    </source>
</evidence>
<dbReference type="InterPro" id="IPR007844">
    <property type="entry name" value="AsmA"/>
</dbReference>
<comment type="caution">
    <text evidence="4">The sequence shown here is derived from an EMBL/GenBank/DDBJ whole genome shotgun (WGS) entry which is preliminary data.</text>
</comment>
<keyword evidence="2" id="KW-1133">Transmembrane helix</keyword>
<evidence type="ECO:0000313" key="4">
    <source>
        <dbReference type="EMBL" id="GER03990.1"/>
    </source>
</evidence>
<proteinExistence type="predicted"/>
<keyword evidence="2" id="KW-0472">Membrane</keyword>
<dbReference type="Pfam" id="PF05170">
    <property type="entry name" value="AsmA"/>
    <property type="match status" value="1"/>
</dbReference>
<keyword evidence="2" id="KW-0812">Transmembrane</keyword>
<feature type="compositionally biased region" description="Low complexity" evidence="1">
    <location>
        <begin position="153"/>
        <end position="162"/>
    </location>
</feature>
<feature type="region of interest" description="Disordered" evidence="1">
    <location>
        <begin position="153"/>
        <end position="172"/>
    </location>
</feature>
<organism evidence="4 5">
    <name type="scientific">Iodidimonas nitroreducens</name>
    <dbReference type="NCBI Taxonomy" id="1236968"/>
    <lineage>
        <taxon>Bacteria</taxon>
        <taxon>Pseudomonadati</taxon>
        <taxon>Pseudomonadota</taxon>
        <taxon>Alphaproteobacteria</taxon>
        <taxon>Iodidimonadales</taxon>
        <taxon>Iodidimonadaceae</taxon>
        <taxon>Iodidimonas</taxon>
    </lineage>
</organism>
<feature type="transmembrane region" description="Helical" evidence="2">
    <location>
        <begin position="22"/>
        <end position="44"/>
    </location>
</feature>
<dbReference type="InterPro" id="IPR052894">
    <property type="entry name" value="AsmA-related"/>
</dbReference>
<dbReference type="RefSeq" id="WP_150007018.1">
    <property type="nucleotide sequence ID" value="NZ_BKCN01000007.1"/>
</dbReference>
<evidence type="ECO:0000256" key="1">
    <source>
        <dbReference type="SAM" id="MobiDB-lite"/>
    </source>
</evidence>
<keyword evidence="5" id="KW-1185">Reference proteome</keyword>
<feature type="domain" description="AsmA" evidence="3">
    <location>
        <begin position="23"/>
        <end position="212"/>
    </location>
</feature>
<dbReference type="GO" id="GO:0090313">
    <property type="term" value="P:regulation of protein targeting to membrane"/>
    <property type="evidence" value="ECO:0007669"/>
    <property type="project" value="TreeGrafter"/>
</dbReference>
<accession>A0A5A7N993</accession>
<dbReference type="GO" id="GO:0005886">
    <property type="term" value="C:plasma membrane"/>
    <property type="evidence" value="ECO:0007669"/>
    <property type="project" value="TreeGrafter"/>
</dbReference>
<protein>
    <recommendedName>
        <fullName evidence="3">AsmA domain-containing protein</fullName>
    </recommendedName>
</protein>
<gene>
    <name evidence="4" type="ORF">JCM17846_16720</name>
</gene>